<dbReference type="EMBL" id="CP089977">
    <property type="protein sequence ID" value="UXZ05607.1"/>
    <property type="molecule type" value="Genomic_DNA"/>
</dbReference>
<evidence type="ECO:0000313" key="1">
    <source>
        <dbReference type="EMBL" id="UXZ05607.1"/>
    </source>
</evidence>
<accession>A0ABY6F682</accession>
<name>A0ABY6F682_9GAMM</name>
<proteinExistence type="predicted"/>
<evidence type="ECO:0000313" key="2">
    <source>
        <dbReference type="Proteomes" id="UP001063782"/>
    </source>
</evidence>
<dbReference type="InterPro" id="IPR021390">
    <property type="entry name" value="DUF3025"/>
</dbReference>
<reference evidence="1" key="1">
    <citation type="submission" date="2021-12" db="EMBL/GenBank/DDBJ databases">
        <title>taxonomy of Moraxella sp. ZY201224.</title>
        <authorList>
            <person name="Li F."/>
        </authorList>
    </citation>
    <scope>NUCLEOTIDE SEQUENCE</scope>
    <source>
        <strain evidence="1">ZY201224</strain>
    </source>
</reference>
<dbReference type="RefSeq" id="WP_263077118.1">
    <property type="nucleotide sequence ID" value="NZ_CP089977.1"/>
</dbReference>
<dbReference type="Proteomes" id="UP001063782">
    <property type="component" value="Chromosome"/>
</dbReference>
<dbReference type="Pfam" id="PF11227">
    <property type="entry name" value="DUF3025"/>
    <property type="match status" value="1"/>
</dbReference>
<organism evidence="1 2">
    <name type="scientific">Moraxella nasicaprae</name>
    <dbReference type="NCBI Taxonomy" id="2904122"/>
    <lineage>
        <taxon>Bacteria</taxon>
        <taxon>Pseudomonadati</taxon>
        <taxon>Pseudomonadota</taxon>
        <taxon>Gammaproteobacteria</taxon>
        <taxon>Moraxellales</taxon>
        <taxon>Moraxellaceae</taxon>
        <taxon>Moraxella</taxon>
    </lineage>
</organism>
<protein>
    <submittedName>
        <fullName evidence="1">DUF3025 domain-containing protein</fullName>
    </submittedName>
</protein>
<sequence length="284" mass="33233">MHTFFDDFHTIDQTKLWLSPYLLIHQAFVNGGNVPLHAWLNDYFADNKIILNNYQDKPLIFSHQNDLPHGTAYEQFIGDFHKIPTRDNLHDWFGACVWSVFGRAKAILNKHHLRHIFVDDTQNKRNRVRDAITVFDENGIVLAVSTEQIGQQIASRLCHFDWQHSLVTPRQYWHNPDQPNHQTHAQSFLFGHALLEQLINPRKNLCGHTLVVPVQAEFFGWTMDEKLAYLDQLLAQQLDDWLGRDDATPRDLQPLPVLGIPYFWANQDDEFYQDASVFRAGRRR</sequence>
<keyword evidence="2" id="KW-1185">Reference proteome</keyword>
<gene>
    <name evidence="1" type="ORF">LU297_03980</name>
</gene>